<dbReference type="eggNOG" id="COG1564">
    <property type="taxonomic scope" value="Bacteria"/>
</dbReference>
<dbReference type="InterPro" id="IPR053149">
    <property type="entry name" value="TPK"/>
</dbReference>
<dbReference type="GO" id="GO:0005524">
    <property type="term" value="F:ATP binding"/>
    <property type="evidence" value="ECO:0007669"/>
    <property type="project" value="UniProtKB-KW"/>
</dbReference>
<dbReference type="NCBIfam" id="TIGR01378">
    <property type="entry name" value="thi_PPkinase"/>
    <property type="match status" value="1"/>
</dbReference>
<sequence length="213" mass="23497">MSTLISLNGCVEPELFEFLHENFGFSQVLGVDGGTRHLLKAGIKPNMVIGDLDSIGPYLGEVFALKVPMLISYPDKDFTDGERALQLSESVPVVFIGTWGKEIDHLLGNLALLKIAYSFNKPAVAYGINETIVFGRNFTLHLPVGRVISVLPTGAAVLSEKGFQWELEHVFWSEYAVPPISNVVAQPIQQISADKEFFLVVKGYWNPFSDLVV</sequence>
<accession>B5Y9K5</accession>
<dbReference type="Pfam" id="PF04263">
    <property type="entry name" value="TPK_catalytic"/>
    <property type="match status" value="1"/>
</dbReference>
<dbReference type="EC" id="2.7.6.2" evidence="5"/>
<dbReference type="GO" id="GO:0016301">
    <property type="term" value="F:kinase activity"/>
    <property type="evidence" value="ECO:0007669"/>
    <property type="project" value="UniProtKB-KW"/>
</dbReference>
<dbReference type="CDD" id="cd07995">
    <property type="entry name" value="TPK"/>
    <property type="match status" value="1"/>
</dbReference>
<evidence type="ECO:0000259" key="6">
    <source>
        <dbReference type="Pfam" id="PF04263"/>
    </source>
</evidence>
<dbReference type="SUPFAM" id="SSF63999">
    <property type="entry name" value="Thiamin pyrophosphokinase, catalytic domain"/>
    <property type="match status" value="1"/>
</dbReference>
<evidence type="ECO:0000313" key="8">
    <source>
        <dbReference type="Proteomes" id="UP000001732"/>
    </source>
</evidence>
<dbReference type="GO" id="GO:0004788">
    <property type="term" value="F:thiamine diphosphokinase activity"/>
    <property type="evidence" value="ECO:0007669"/>
    <property type="project" value="UniProtKB-UniRule"/>
</dbReference>
<gene>
    <name evidence="7" type="ordered locus">COPRO5265_1142</name>
</gene>
<reference evidence="8" key="1">
    <citation type="submission" date="2008-08" db="EMBL/GenBank/DDBJ databases">
        <title>The complete genome sequence of Coprothermobacter proteolyticus strain ATCC 5245 / DSM 5265 / BT.</title>
        <authorList>
            <person name="Dodson R.J."/>
            <person name="Durkin A.S."/>
            <person name="Wu M."/>
            <person name="Eisen J."/>
            <person name="Sutton G."/>
        </authorList>
    </citation>
    <scope>NUCLEOTIDE SEQUENCE [LARGE SCALE GENOMIC DNA]</scope>
    <source>
        <strain evidence="8">ATCC 35245 / DSM 5265 / OCM 4 / BT</strain>
    </source>
</reference>
<dbReference type="GO" id="GO:0009229">
    <property type="term" value="P:thiamine diphosphate biosynthetic process"/>
    <property type="evidence" value="ECO:0007669"/>
    <property type="project" value="InterPro"/>
</dbReference>
<dbReference type="RefSeq" id="WP_012544388.1">
    <property type="nucleotide sequence ID" value="NC_011295.1"/>
</dbReference>
<evidence type="ECO:0000256" key="2">
    <source>
        <dbReference type="ARBA" id="ARBA00022741"/>
    </source>
</evidence>
<keyword evidence="2" id="KW-0547">Nucleotide-binding</keyword>
<dbReference type="KEGG" id="cpo:COPRO5265_1142"/>
<dbReference type="GO" id="GO:0006772">
    <property type="term" value="P:thiamine metabolic process"/>
    <property type="evidence" value="ECO:0007669"/>
    <property type="project" value="UniProtKB-UniRule"/>
</dbReference>
<dbReference type="PANTHER" id="PTHR41299:SF1">
    <property type="entry name" value="THIAMINE PYROPHOSPHOKINASE"/>
    <property type="match status" value="1"/>
</dbReference>
<evidence type="ECO:0000256" key="3">
    <source>
        <dbReference type="ARBA" id="ARBA00022777"/>
    </source>
</evidence>
<protein>
    <recommendedName>
        <fullName evidence="5">Thiamine diphosphokinase</fullName>
        <ecNumber evidence="5">2.7.6.2</ecNumber>
    </recommendedName>
</protein>
<dbReference type="STRING" id="309798.COPRO5265_1142"/>
<keyword evidence="3 7" id="KW-0418">Kinase</keyword>
<keyword evidence="8" id="KW-1185">Reference proteome</keyword>
<dbReference type="OrthoDB" id="9804377at2"/>
<keyword evidence="1 7" id="KW-0808">Transferase</keyword>
<dbReference type="EMBL" id="CP001145">
    <property type="protein sequence ID" value="ACI17736.1"/>
    <property type="molecule type" value="Genomic_DNA"/>
</dbReference>
<reference evidence="7 8" key="2">
    <citation type="journal article" date="2014" name="Genome Announc.">
        <title>Complete Genome Sequence of Coprothermobacter proteolyticus DSM 5265.</title>
        <authorList>
            <person name="Alexiev A."/>
            <person name="Coil D.A."/>
            <person name="Badger J.H."/>
            <person name="Enticknap J."/>
            <person name="Ward N."/>
            <person name="Robb F.T."/>
            <person name="Eisen J.A."/>
        </authorList>
    </citation>
    <scope>NUCLEOTIDE SEQUENCE [LARGE SCALE GENOMIC DNA]</scope>
    <source>
        <strain evidence="8">ATCC 35245 / DSM 5265 / OCM 4 / BT</strain>
    </source>
</reference>
<dbReference type="InterPro" id="IPR006282">
    <property type="entry name" value="Thi_PPkinase"/>
</dbReference>
<dbReference type="Proteomes" id="UP000001732">
    <property type="component" value="Chromosome"/>
</dbReference>
<dbReference type="InterPro" id="IPR036759">
    <property type="entry name" value="TPK_catalytic_sf"/>
</dbReference>
<dbReference type="AlphaFoldDB" id="B5Y9K5"/>
<keyword evidence="4" id="KW-0067">ATP-binding</keyword>
<organism evidence="7 8">
    <name type="scientific">Coprothermobacter proteolyticus (strain ATCC 35245 / DSM 5265 / OCM 4 / BT)</name>
    <dbReference type="NCBI Taxonomy" id="309798"/>
    <lineage>
        <taxon>Bacteria</taxon>
        <taxon>Pseudomonadati</taxon>
        <taxon>Coprothermobacterota</taxon>
        <taxon>Coprothermobacteria</taxon>
        <taxon>Coprothermobacterales</taxon>
        <taxon>Coprothermobacteraceae</taxon>
        <taxon>Coprothermobacter</taxon>
    </lineage>
</organism>
<evidence type="ECO:0000256" key="1">
    <source>
        <dbReference type="ARBA" id="ARBA00022679"/>
    </source>
</evidence>
<evidence type="ECO:0000256" key="4">
    <source>
        <dbReference type="ARBA" id="ARBA00022840"/>
    </source>
</evidence>
<dbReference type="Gene3D" id="3.40.50.10240">
    <property type="entry name" value="Thiamin pyrophosphokinase, catalytic domain"/>
    <property type="match status" value="1"/>
</dbReference>
<proteinExistence type="predicted"/>
<name>B5Y9K5_COPPD</name>
<dbReference type="PANTHER" id="PTHR41299">
    <property type="entry name" value="THIAMINE PYROPHOSPHOKINASE"/>
    <property type="match status" value="1"/>
</dbReference>
<evidence type="ECO:0000256" key="5">
    <source>
        <dbReference type="NCBIfam" id="TIGR01378"/>
    </source>
</evidence>
<dbReference type="HOGENOM" id="CLU_044237_1_1_9"/>
<dbReference type="InterPro" id="IPR007371">
    <property type="entry name" value="TPK_catalytic"/>
</dbReference>
<feature type="domain" description="Thiamin pyrophosphokinase catalytic" evidence="6">
    <location>
        <begin position="28"/>
        <end position="117"/>
    </location>
</feature>
<evidence type="ECO:0000313" key="7">
    <source>
        <dbReference type="EMBL" id="ACI17736.1"/>
    </source>
</evidence>